<gene>
    <name evidence="2" type="ORF">AB8O55_02890</name>
</gene>
<keyword evidence="3" id="KW-1185">Reference proteome</keyword>
<dbReference type="EMBL" id="JBGEHV010000003">
    <property type="protein sequence ID" value="MEY8038333.1"/>
    <property type="molecule type" value="Genomic_DNA"/>
</dbReference>
<proteinExistence type="predicted"/>
<dbReference type="InterPro" id="IPR011041">
    <property type="entry name" value="Quinoprot_gluc/sorb_DH_b-prop"/>
</dbReference>
<organism evidence="2 3">
    <name type="scientific">Saccharopolyspora cebuensis</name>
    <dbReference type="NCBI Taxonomy" id="418759"/>
    <lineage>
        <taxon>Bacteria</taxon>
        <taxon>Bacillati</taxon>
        <taxon>Actinomycetota</taxon>
        <taxon>Actinomycetes</taxon>
        <taxon>Pseudonocardiales</taxon>
        <taxon>Pseudonocardiaceae</taxon>
        <taxon>Saccharopolyspora</taxon>
    </lineage>
</organism>
<reference evidence="2 3" key="1">
    <citation type="submission" date="2024-08" db="EMBL/GenBank/DDBJ databases">
        <title>Genome mining of Saccharopolyspora cebuensis PGLac3 from Nigerian medicinal plant.</title>
        <authorList>
            <person name="Ezeobiora C.E."/>
            <person name="Igbokwe N.H."/>
            <person name="Amin D.H."/>
            <person name="Mendie U.E."/>
        </authorList>
    </citation>
    <scope>NUCLEOTIDE SEQUENCE [LARGE SCALE GENOMIC DNA]</scope>
    <source>
        <strain evidence="2 3">PGLac3</strain>
    </source>
</reference>
<evidence type="ECO:0000313" key="3">
    <source>
        <dbReference type="Proteomes" id="UP001564626"/>
    </source>
</evidence>
<sequence length="351" mass="36813">MRVEVVASGLENPWDIGFLPGGRALVTERSGGLTLLDGLTPGATATPVQADFGDLAVGGEGGLMGLLPHPDFATNRLFLTCQNHAEDVRVITWRLAEDGSRADRVGEPLLTGLPVNPSGRHSGCRPALAEDGALLLATGDAARPDVPQDRTSLGGKVLRMDVDTGAPLPDNPFADSPNPAERLVYSYGHRNPQGVAVRPGGQVFIAEHGPDVDDEINPLRAGGNYGWDPSRGGTEDSYDESVPMTDLNRFPDAVPAVWSSGSPTEAIAGAGFLTGPQWGALDGVLAVPALKGSKLLLFRLAEDGRVEQVSVPPELDGTHGRLRTLRQGPDGAAYVTTDNGTDDEVLRITAN</sequence>
<evidence type="ECO:0000313" key="2">
    <source>
        <dbReference type="EMBL" id="MEY8038333.1"/>
    </source>
</evidence>
<dbReference type="InterPro" id="IPR011042">
    <property type="entry name" value="6-blade_b-propeller_TolB-like"/>
</dbReference>
<comment type="caution">
    <text evidence="2">The sequence shown here is derived from an EMBL/GenBank/DDBJ whole genome shotgun (WGS) entry which is preliminary data.</text>
</comment>
<accession>A0ABV4CCU6</accession>
<dbReference type="PANTHER" id="PTHR19328">
    <property type="entry name" value="HEDGEHOG-INTERACTING PROTEIN"/>
    <property type="match status" value="1"/>
</dbReference>
<feature type="domain" description="Glucose/Sorbosone dehydrogenase" evidence="1">
    <location>
        <begin position="10"/>
        <end position="340"/>
    </location>
</feature>
<evidence type="ECO:0000259" key="1">
    <source>
        <dbReference type="Pfam" id="PF07995"/>
    </source>
</evidence>
<name>A0ABV4CCU6_9PSEU</name>
<dbReference type="Proteomes" id="UP001564626">
    <property type="component" value="Unassembled WGS sequence"/>
</dbReference>
<protein>
    <submittedName>
        <fullName evidence="2">Sorbosone dehydrogenase family protein</fullName>
    </submittedName>
</protein>
<dbReference type="PANTHER" id="PTHR19328:SF13">
    <property type="entry name" value="HIPL1 PROTEIN"/>
    <property type="match status" value="1"/>
</dbReference>
<dbReference type="Gene3D" id="2.120.10.30">
    <property type="entry name" value="TolB, C-terminal domain"/>
    <property type="match status" value="1"/>
</dbReference>
<dbReference type="InterPro" id="IPR012938">
    <property type="entry name" value="Glc/Sorbosone_DH"/>
</dbReference>
<dbReference type="SUPFAM" id="SSF50952">
    <property type="entry name" value="Soluble quinoprotein glucose dehydrogenase"/>
    <property type="match status" value="1"/>
</dbReference>
<dbReference type="Pfam" id="PF07995">
    <property type="entry name" value="GSDH"/>
    <property type="match status" value="1"/>
</dbReference>